<comment type="caution">
    <text evidence="1">The sequence shown here is derived from an EMBL/GenBank/DDBJ whole genome shotgun (WGS) entry which is preliminary data.</text>
</comment>
<dbReference type="EMBL" id="LAZR01007354">
    <property type="protein sequence ID" value="KKM85802.1"/>
    <property type="molecule type" value="Genomic_DNA"/>
</dbReference>
<accession>A0A0F9NX45</accession>
<organism evidence="1">
    <name type="scientific">marine sediment metagenome</name>
    <dbReference type="NCBI Taxonomy" id="412755"/>
    <lineage>
        <taxon>unclassified sequences</taxon>
        <taxon>metagenomes</taxon>
        <taxon>ecological metagenomes</taxon>
    </lineage>
</organism>
<name>A0A0F9NX45_9ZZZZ</name>
<protein>
    <submittedName>
        <fullName evidence="1">Uncharacterized protein</fullName>
    </submittedName>
</protein>
<sequence length="78" mass="9221">MTSEEFDYPTITYGGKMGWCYSKAADHWSLCLLYWIVRKLVCLVRQVASIRKLFHTSGFIHRGRGRHFVYSINKGRNY</sequence>
<proteinExistence type="predicted"/>
<reference evidence="1" key="1">
    <citation type="journal article" date="2015" name="Nature">
        <title>Complex archaea that bridge the gap between prokaryotes and eukaryotes.</title>
        <authorList>
            <person name="Spang A."/>
            <person name="Saw J.H."/>
            <person name="Jorgensen S.L."/>
            <person name="Zaremba-Niedzwiedzka K."/>
            <person name="Martijn J."/>
            <person name="Lind A.E."/>
            <person name="van Eijk R."/>
            <person name="Schleper C."/>
            <person name="Guy L."/>
            <person name="Ettema T.J."/>
        </authorList>
    </citation>
    <scope>NUCLEOTIDE SEQUENCE</scope>
</reference>
<gene>
    <name evidence="1" type="ORF">LCGC14_1285400</name>
</gene>
<dbReference type="AlphaFoldDB" id="A0A0F9NX45"/>
<evidence type="ECO:0000313" key="1">
    <source>
        <dbReference type="EMBL" id="KKM85802.1"/>
    </source>
</evidence>